<evidence type="ECO:0000313" key="2">
    <source>
        <dbReference type="EMBL" id="CAD9510951.1"/>
    </source>
</evidence>
<protein>
    <submittedName>
        <fullName evidence="2">Uncharacterized protein</fullName>
    </submittedName>
</protein>
<gene>
    <name evidence="1" type="ORF">AAND1436_LOCUS39285</name>
    <name evidence="2" type="ORF">AAND1436_LOCUS39287</name>
</gene>
<dbReference type="AlphaFoldDB" id="A0A6U6UVZ3"/>
<evidence type="ECO:0000313" key="1">
    <source>
        <dbReference type="EMBL" id="CAD9510943.1"/>
    </source>
</evidence>
<dbReference type="GO" id="GO:0005506">
    <property type="term" value="F:iron ion binding"/>
    <property type="evidence" value="ECO:0007669"/>
    <property type="project" value="InterPro"/>
</dbReference>
<accession>A0A6U6UVZ3</accession>
<name>A0A6U6UVZ3_9DINO</name>
<dbReference type="InterPro" id="IPR036073">
    <property type="entry name" value="Desulfoferrodoxin_Fe-bd_dom_sf"/>
</dbReference>
<dbReference type="Gene3D" id="2.60.40.730">
    <property type="entry name" value="SOR catalytic domain"/>
    <property type="match status" value="1"/>
</dbReference>
<proteinExistence type="predicted"/>
<sequence>MVASMSTLTSKQGGFECWEGSSDTMLWLGAIKELEQKETILTKAAPGKMKGKEKVSIPEISKEPDCTDGPANFRSKASVLNACKVTVKVNISVVCPSGFQLGDPEDFPYVQYLYVKDDDDTIIAVHRFKPMDQASTAEFVIEAGATKSVTPFAYSNLYGVWKGDSVQL</sequence>
<reference evidence="2" key="1">
    <citation type="submission" date="2021-01" db="EMBL/GenBank/DDBJ databases">
        <authorList>
            <person name="Corre E."/>
            <person name="Pelletier E."/>
            <person name="Niang G."/>
            <person name="Scheremetjew M."/>
            <person name="Finn R."/>
            <person name="Kale V."/>
            <person name="Holt S."/>
            <person name="Cochrane G."/>
            <person name="Meng A."/>
            <person name="Brown T."/>
            <person name="Cohen L."/>
        </authorList>
    </citation>
    <scope>NUCLEOTIDE SEQUENCE</scope>
    <source>
        <strain evidence="2">CCMP2222</strain>
    </source>
</reference>
<dbReference type="EMBL" id="HBGQ01082186">
    <property type="protein sequence ID" value="CAD9510951.1"/>
    <property type="molecule type" value="Transcribed_RNA"/>
</dbReference>
<dbReference type="EMBL" id="HBGQ01082184">
    <property type="protein sequence ID" value="CAD9510943.1"/>
    <property type="molecule type" value="Transcribed_RNA"/>
</dbReference>
<dbReference type="GO" id="GO:0016491">
    <property type="term" value="F:oxidoreductase activity"/>
    <property type="evidence" value="ECO:0007669"/>
    <property type="project" value="InterPro"/>
</dbReference>
<organism evidence="2">
    <name type="scientific">Alexandrium andersonii</name>
    <dbReference type="NCBI Taxonomy" id="327968"/>
    <lineage>
        <taxon>Eukaryota</taxon>
        <taxon>Sar</taxon>
        <taxon>Alveolata</taxon>
        <taxon>Dinophyceae</taxon>
        <taxon>Gonyaulacales</taxon>
        <taxon>Pyrocystaceae</taxon>
        <taxon>Alexandrium</taxon>
    </lineage>
</organism>